<protein>
    <submittedName>
        <fullName evidence="1">HK97 gp10 family phage protein</fullName>
    </submittedName>
</protein>
<dbReference type="Pfam" id="PF04883">
    <property type="entry name" value="HK97-gp10_like"/>
    <property type="match status" value="1"/>
</dbReference>
<evidence type="ECO:0000313" key="2">
    <source>
        <dbReference type="Proteomes" id="UP001220217"/>
    </source>
</evidence>
<keyword evidence="1" id="KW-0614">Plasmid</keyword>
<accession>A0ABD7X3S6</accession>
<dbReference type="NCBIfam" id="TIGR01725">
    <property type="entry name" value="phge_HK97_gp10"/>
    <property type="match status" value="1"/>
</dbReference>
<geneLocation type="plasmid" evidence="1 2">
    <name>pG5MAi6_3</name>
</geneLocation>
<dbReference type="AlphaFoldDB" id="A0ABD7X3S6"/>
<dbReference type="Proteomes" id="UP001220217">
    <property type="component" value="Plasmid pG5MAi6_3"/>
</dbReference>
<proteinExistence type="predicted"/>
<evidence type="ECO:0000313" key="1">
    <source>
        <dbReference type="EMBL" id="WEA47285.1"/>
    </source>
</evidence>
<reference evidence="1 2" key="1">
    <citation type="submission" date="2023-02" db="EMBL/GenBank/DDBJ databases">
        <title>Complete genome sequence of Priestia aryabhattai G5MAi6, a methanol-tolerant strain isolated from tap water in Hong Kong.</title>
        <authorList>
            <person name="Leung K.M."/>
            <person name="Lai G.K.K."/>
            <person name="Griffin S.D.J."/>
        </authorList>
    </citation>
    <scope>NUCLEOTIDE SEQUENCE [LARGE SCALE GENOMIC DNA]</scope>
    <source>
        <strain evidence="1 2">G5MAi6</strain>
        <plasmid evidence="1 2">pG5MAi6_3</plasmid>
    </source>
</reference>
<gene>
    <name evidence="1" type="ORF">PWO00_28625</name>
</gene>
<name>A0ABD7X3S6_PRIAR</name>
<dbReference type="RefSeq" id="WP_275037785.1">
    <property type="nucleotide sequence ID" value="NZ_CP118721.1"/>
</dbReference>
<dbReference type="InterPro" id="IPR010064">
    <property type="entry name" value="HK97-gp10_tail"/>
</dbReference>
<organism evidence="1 2">
    <name type="scientific">Priestia aryabhattai</name>
    <name type="common">Bacillus aryabhattai</name>
    <dbReference type="NCBI Taxonomy" id="412384"/>
    <lineage>
        <taxon>Bacteria</taxon>
        <taxon>Bacillati</taxon>
        <taxon>Bacillota</taxon>
        <taxon>Bacilli</taxon>
        <taxon>Bacillales</taxon>
        <taxon>Bacillaceae</taxon>
        <taxon>Priestia</taxon>
    </lineage>
</organism>
<dbReference type="EMBL" id="CP118721">
    <property type="protein sequence ID" value="WEA47285.1"/>
    <property type="molecule type" value="Genomic_DNA"/>
</dbReference>
<sequence>MGLRMEGMEELQRKLEHLATLGQRIQEKALKEGAAILRAEIERRAPKSTYNKEHLVEHIIVSKIVNGVIQIGYDKDFFYAKYLEWGTIHMKAQPFIEPAYLAVKDEIQQVMADVIRNELRRL</sequence>